<reference evidence="9" key="1">
    <citation type="submission" date="2019-04" db="EMBL/GenBank/DDBJ databases">
        <title>Draft genome sequences of Streptomyces avermitilis MC3.</title>
        <authorList>
            <person name="Komaki H."/>
            <person name="Tamura T."/>
            <person name="Hosoyama A."/>
        </authorList>
    </citation>
    <scope>NUCLEOTIDE SEQUENCE</scope>
    <source>
        <strain evidence="9">MC3</strain>
    </source>
</reference>
<evidence type="ECO:0000256" key="4">
    <source>
        <dbReference type="ARBA" id="ARBA00023002"/>
    </source>
</evidence>
<dbReference type="AlphaFoldDB" id="A0A499W8B0"/>
<dbReference type="Gene3D" id="3.40.50.720">
    <property type="entry name" value="NAD(P)-binding Rossmann-like Domain"/>
    <property type="match status" value="1"/>
</dbReference>
<name>A0A499W8B0_STRAX</name>
<dbReference type="InterPro" id="IPR036291">
    <property type="entry name" value="NAD(P)-bd_dom_sf"/>
</dbReference>
<feature type="domain" description="Alcohol dehydrogenase-like C-terminal" evidence="7">
    <location>
        <begin position="183"/>
        <end position="299"/>
    </location>
</feature>
<dbReference type="Pfam" id="PF00107">
    <property type="entry name" value="ADH_zinc_N"/>
    <property type="match status" value="1"/>
</dbReference>
<dbReference type="InterPro" id="IPR013154">
    <property type="entry name" value="ADH-like_N"/>
</dbReference>
<evidence type="ECO:0000256" key="1">
    <source>
        <dbReference type="ARBA" id="ARBA00001947"/>
    </source>
</evidence>
<evidence type="ECO:0000256" key="2">
    <source>
        <dbReference type="ARBA" id="ARBA00022723"/>
    </source>
</evidence>
<evidence type="ECO:0000256" key="5">
    <source>
        <dbReference type="RuleBase" id="RU361277"/>
    </source>
</evidence>
<dbReference type="PANTHER" id="PTHR42813">
    <property type="entry name" value="ZINC-TYPE ALCOHOL DEHYDROGENASE-LIKE"/>
    <property type="match status" value="1"/>
</dbReference>
<dbReference type="InterPro" id="IPR013149">
    <property type="entry name" value="ADH-like_C"/>
</dbReference>
<dbReference type="PROSITE" id="PS00059">
    <property type="entry name" value="ADH_ZINC"/>
    <property type="match status" value="1"/>
</dbReference>
<dbReference type="SUPFAM" id="SSF51735">
    <property type="entry name" value="NAD(P)-binding Rossmann-fold domains"/>
    <property type="match status" value="1"/>
</dbReference>
<feature type="domain" description="Alcohol dehydrogenase-like N-terminal" evidence="8">
    <location>
        <begin position="25"/>
        <end position="139"/>
    </location>
</feature>
<evidence type="ECO:0000259" key="8">
    <source>
        <dbReference type="Pfam" id="PF08240"/>
    </source>
</evidence>
<dbReference type="PANTHER" id="PTHR42813:SF7">
    <property type="entry name" value="ALCOHOL DEHYDROGENASE (ZN-DEPENDENT)-RELATED"/>
    <property type="match status" value="1"/>
</dbReference>
<proteinExistence type="inferred from homology"/>
<dbReference type="GO" id="GO:0016491">
    <property type="term" value="F:oxidoreductase activity"/>
    <property type="evidence" value="ECO:0007669"/>
    <property type="project" value="UniProtKB-KW"/>
</dbReference>
<dbReference type="Pfam" id="PF08240">
    <property type="entry name" value="ADH_N"/>
    <property type="match status" value="1"/>
</dbReference>
<evidence type="ECO:0000256" key="3">
    <source>
        <dbReference type="ARBA" id="ARBA00022833"/>
    </source>
</evidence>
<dbReference type="InterPro" id="IPR011032">
    <property type="entry name" value="GroES-like_sf"/>
</dbReference>
<dbReference type="GO" id="GO:0008270">
    <property type="term" value="F:zinc ion binding"/>
    <property type="evidence" value="ECO:0007669"/>
    <property type="project" value="InterPro"/>
</dbReference>
<feature type="compositionally biased region" description="Low complexity" evidence="6">
    <location>
        <begin position="305"/>
        <end position="336"/>
    </location>
</feature>
<sequence length="352" mass="36876">MRELTYTGRNTVEWREAPDPKLQSDQEAIVVPVAATSCDVDSMILAGHGFIDPPFALGHECVGRVVETGDAVTTVAPGDLVVVPWSINCGTCDNCRAGLTAHCTAVPHMAMYGAPIGGSWGGLFSDLVRVPWADAMLVPLPAGLDPVAMASASDNWSLSWRLVAPHLKNKPGARVLVVARGSIGLYVCDIARALGASDILYVDPDPEHREIARGYGAATAETLEPFPHGFDIAVEATGRVDQLALAVKSLAPEGICESAGNHFRPGELPLLDMYLTGVTLRIARDNVRNHIPDALELAASGKVAPSASSPTSSTGSNSPTRCPRSTSSPSSSAPTADRVPTPALHAPTERPA</sequence>
<protein>
    <submittedName>
        <fullName evidence="9">Uncharacterized protein</fullName>
    </submittedName>
</protein>
<comment type="cofactor">
    <cofactor evidence="1 5">
        <name>Zn(2+)</name>
        <dbReference type="ChEBI" id="CHEBI:29105"/>
    </cofactor>
</comment>
<keyword evidence="3 5" id="KW-0862">Zinc</keyword>
<evidence type="ECO:0000256" key="6">
    <source>
        <dbReference type="SAM" id="MobiDB-lite"/>
    </source>
</evidence>
<comment type="similarity">
    <text evidence="5">Belongs to the zinc-containing alcohol dehydrogenase family.</text>
</comment>
<keyword evidence="4" id="KW-0560">Oxidoreductase</keyword>
<dbReference type="EMBL" id="AP019621">
    <property type="protein sequence ID" value="BBJ55497.1"/>
    <property type="molecule type" value="Genomic_DNA"/>
</dbReference>
<gene>
    <name evidence="9" type="ORF">SAVMC3_81260</name>
</gene>
<keyword evidence="2 5" id="KW-0479">Metal-binding</keyword>
<feature type="region of interest" description="Disordered" evidence="6">
    <location>
        <begin position="299"/>
        <end position="352"/>
    </location>
</feature>
<dbReference type="Gene3D" id="3.90.180.10">
    <property type="entry name" value="Medium-chain alcohol dehydrogenases, catalytic domain"/>
    <property type="match status" value="1"/>
</dbReference>
<dbReference type="InterPro" id="IPR002328">
    <property type="entry name" value="ADH_Zn_CS"/>
</dbReference>
<accession>A0A499W8B0</accession>
<organism evidence="9">
    <name type="scientific">Streptomyces avermitilis</name>
    <dbReference type="NCBI Taxonomy" id="33903"/>
    <lineage>
        <taxon>Bacteria</taxon>
        <taxon>Bacillati</taxon>
        <taxon>Actinomycetota</taxon>
        <taxon>Actinomycetes</taxon>
        <taxon>Kitasatosporales</taxon>
        <taxon>Streptomycetaceae</taxon>
        <taxon>Streptomyces</taxon>
    </lineage>
</organism>
<evidence type="ECO:0000313" key="9">
    <source>
        <dbReference type="EMBL" id="BBJ55497.1"/>
    </source>
</evidence>
<evidence type="ECO:0000259" key="7">
    <source>
        <dbReference type="Pfam" id="PF00107"/>
    </source>
</evidence>
<dbReference type="SUPFAM" id="SSF50129">
    <property type="entry name" value="GroES-like"/>
    <property type="match status" value="1"/>
</dbReference>